<dbReference type="InterPro" id="IPR026246">
    <property type="entry name" value="Fsip1"/>
</dbReference>
<comment type="similarity">
    <text evidence="1">Belongs to the FSIP1 family.</text>
</comment>
<feature type="non-terminal residue" evidence="5">
    <location>
        <position position="160"/>
    </location>
</feature>
<evidence type="ECO:0000256" key="3">
    <source>
        <dbReference type="ARBA" id="ARBA00023054"/>
    </source>
</evidence>
<accession>A0A091HIQ9</accession>
<proteinExistence type="inferred from homology"/>
<evidence type="ECO:0000313" key="6">
    <source>
        <dbReference type="Proteomes" id="UP000054308"/>
    </source>
</evidence>
<name>A0A091HIQ9_CALAN</name>
<evidence type="ECO:0000256" key="2">
    <source>
        <dbReference type="ARBA" id="ARBA00019480"/>
    </source>
</evidence>
<keyword evidence="6" id="KW-1185">Reference proteome</keyword>
<reference evidence="5 6" key="1">
    <citation type="submission" date="2014-04" db="EMBL/GenBank/DDBJ databases">
        <title>Genome evolution of avian class.</title>
        <authorList>
            <person name="Zhang G."/>
            <person name="Li C."/>
        </authorList>
    </citation>
    <scope>NUCLEOTIDE SEQUENCE [LARGE SCALE GENOMIC DNA]</scope>
    <source>
        <strain evidence="5">BGI_N300</strain>
    </source>
</reference>
<feature type="region of interest" description="Disordered" evidence="4">
    <location>
        <begin position="1"/>
        <end position="77"/>
    </location>
</feature>
<protein>
    <recommendedName>
        <fullName evidence="2">Fibrous sheath-interacting protein 1</fullName>
    </recommendedName>
</protein>
<dbReference type="Proteomes" id="UP000054308">
    <property type="component" value="Unassembled WGS sequence"/>
</dbReference>
<organism evidence="5 6">
    <name type="scientific">Calypte anna</name>
    <name type="common">Anna's hummingbird</name>
    <name type="synonym">Archilochus anna</name>
    <dbReference type="NCBI Taxonomy" id="9244"/>
    <lineage>
        <taxon>Eukaryota</taxon>
        <taxon>Metazoa</taxon>
        <taxon>Chordata</taxon>
        <taxon>Craniata</taxon>
        <taxon>Vertebrata</taxon>
        <taxon>Euteleostomi</taxon>
        <taxon>Archelosauria</taxon>
        <taxon>Archosauria</taxon>
        <taxon>Dinosauria</taxon>
        <taxon>Saurischia</taxon>
        <taxon>Theropoda</taxon>
        <taxon>Coelurosauria</taxon>
        <taxon>Aves</taxon>
        <taxon>Neognathae</taxon>
        <taxon>Neoaves</taxon>
        <taxon>Strisores</taxon>
        <taxon>Apodiformes</taxon>
        <taxon>Trochilidae</taxon>
        <taxon>Calypte</taxon>
    </lineage>
</organism>
<dbReference type="Pfam" id="PF15554">
    <property type="entry name" value="FSIP1"/>
    <property type="match status" value="1"/>
</dbReference>
<keyword evidence="3" id="KW-0175">Coiled coil</keyword>
<feature type="compositionally biased region" description="Basic and acidic residues" evidence="4">
    <location>
        <begin position="1"/>
        <end position="12"/>
    </location>
</feature>
<dbReference type="EMBL" id="KL217512">
    <property type="protein sequence ID" value="KFO96188.1"/>
    <property type="molecule type" value="Genomic_DNA"/>
</dbReference>
<dbReference type="PANTHER" id="PTHR22012:SF2">
    <property type="entry name" value="FIBROUS SHEATH-INTERACTING PROTEIN 1"/>
    <property type="match status" value="1"/>
</dbReference>
<dbReference type="PANTHER" id="PTHR22012">
    <property type="entry name" value="FIBROUS SHEATH INTERACTING PROTEIN 1"/>
    <property type="match status" value="1"/>
</dbReference>
<evidence type="ECO:0000313" key="5">
    <source>
        <dbReference type="EMBL" id="KFO96188.1"/>
    </source>
</evidence>
<gene>
    <name evidence="5" type="ORF">N300_01991</name>
</gene>
<sequence length="160" mass="17585">MDIKRGSLDKISKPASSSRAHPHCRPLNTAMELLTPEPHVPKVDSPINLADSHQRGSPEENKGDDREKTDFKEIRTDEQTTVESTTFLQKCILNSRCLSNSDSEGVGTETLTLKFFEPCQGKLSNAKAGNASSLEYSGEADVDPQIQAAIRKMNKLDTVL</sequence>
<dbReference type="AlphaFoldDB" id="A0A091HIQ9"/>
<evidence type="ECO:0000256" key="1">
    <source>
        <dbReference type="ARBA" id="ARBA00010495"/>
    </source>
</evidence>
<evidence type="ECO:0000256" key="4">
    <source>
        <dbReference type="SAM" id="MobiDB-lite"/>
    </source>
</evidence>
<feature type="compositionally biased region" description="Basic and acidic residues" evidence="4">
    <location>
        <begin position="52"/>
        <end position="77"/>
    </location>
</feature>